<comment type="caution">
    <text evidence="1">The sequence shown here is derived from an EMBL/GenBank/DDBJ whole genome shotgun (WGS) entry which is preliminary data.</text>
</comment>
<protein>
    <submittedName>
        <fullName evidence="1">Uncharacterized protein</fullName>
    </submittedName>
</protein>
<proteinExistence type="predicted"/>
<dbReference type="Proteomes" id="UP000095131">
    <property type="component" value="Unassembled WGS sequence"/>
</dbReference>
<dbReference type="EMBL" id="MDCJ01000007">
    <property type="protein sequence ID" value="ODS04571.1"/>
    <property type="molecule type" value="Genomic_DNA"/>
</dbReference>
<evidence type="ECO:0000313" key="1">
    <source>
        <dbReference type="EMBL" id="ODS04571.1"/>
    </source>
</evidence>
<organism evidence="1 2">
    <name type="scientific">Vibrio scophthalmi</name>
    <dbReference type="NCBI Taxonomy" id="45658"/>
    <lineage>
        <taxon>Bacteria</taxon>
        <taxon>Pseudomonadati</taxon>
        <taxon>Pseudomonadota</taxon>
        <taxon>Gammaproteobacteria</taxon>
        <taxon>Vibrionales</taxon>
        <taxon>Vibrionaceae</taxon>
        <taxon>Vibrio</taxon>
    </lineage>
</organism>
<dbReference type="PATRIC" id="fig|45658.8.peg.3678"/>
<accession>A0A1E3WFJ5</accession>
<sequence>MGCFEFCNCSCSDTDANFDRVLSTETNFGFSLSQISKSNIGWFTDETIADHQLELWSIGKQSGIYMLWHREDYCAQHDRYHMTCLYVGKGYVNSRLRSHWKKKNFSDEMLIYFSYFPCTNRQAKYIEQLFLDLYDLPLNKAENDGEFILCQHWTLWDVD</sequence>
<dbReference type="OrthoDB" id="7064599at2"/>
<gene>
    <name evidence="1" type="ORF">VSF3289_03710</name>
</gene>
<name>A0A1E3WFJ5_9VIBR</name>
<dbReference type="AlphaFoldDB" id="A0A1E3WFJ5"/>
<reference evidence="1 2" key="1">
    <citation type="submission" date="2016-08" db="EMBL/GenBank/DDBJ databases">
        <title>Genome sequencing of Vibrio scophthalmi strain FP3289, an isolated from Paralichthys olivaceus.</title>
        <authorList>
            <person name="Han H.-J."/>
        </authorList>
    </citation>
    <scope>NUCLEOTIDE SEQUENCE [LARGE SCALE GENOMIC DNA]</scope>
    <source>
        <strain evidence="1 2">FP3289</strain>
    </source>
</reference>
<evidence type="ECO:0000313" key="2">
    <source>
        <dbReference type="Proteomes" id="UP000095131"/>
    </source>
</evidence>